<sequence>MNSVFFNGEDFKTKEIFHEIIKDKLNLPSYYGNNLDALNDCLLELSPLPLKVVWNNYSKSKEYLGNYCDIALKVFETASEFLDNKLILEIN</sequence>
<dbReference type="RefSeq" id="WP_044037086.1">
    <property type="nucleotide sequence ID" value="NZ_HG917868.1"/>
</dbReference>
<dbReference type="SUPFAM" id="SSF52038">
    <property type="entry name" value="Barstar-related"/>
    <property type="match status" value="1"/>
</dbReference>
<dbReference type="HOGENOM" id="CLU_121832_2_1_9"/>
<feature type="domain" description="Barstar (barnase inhibitor)" evidence="2">
    <location>
        <begin position="2"/>
        <end position="84"/>
    </location>
</feature>
<evidence type="ECO:0000256" key="1">
    <source>
        <dbReference type="ARBA" id="ARBA00006845"/>
    </source>
</evidence>
<dbReference type="Proteomes" id="UP000019426">
    <property type="component" value="Chromosome M2/40_rep1"/>
</dbReference>
<dbReference type="KEGG" id="clt:CM240_1027"/>
<dbReference type="eggNOG" id="COG2732">
    <property type="taxonomic scope" value="Bacteria"/>
</dbReference>
<protein>
    <submittedName>
        <fullName evidence="3">Hypopthetical protein</fullName>
    </submittedName>
</protein>
<reference evidence="3 4" key="1">
    <citation type="submission" date="2013-11" db="EMBL/GenBank/DDBJ databases">
        <title>Complete genome sequence of Clostridum sp. M2/40.</title>
        <authorList>
            <person name="Wibberg D."/>
            <person name="Puehler A."/>
            <person name="Schlueter A."/>
        </authorList>
    </citation>
    <scope>NUCLEOTIDE SEQUENCE [LARGE SCALE GENOMIC DNA]</scope>
    <source>
        <strain evidence="4">M2/40</strain>
    </source>
</reference>
<gene>
    <name evidence="3" type="ORF">CM240_1027</name>
</gene>
<name>W6RU95_9CLOT</name>
<dbReference type="Gene3D" id="3.30.370.10">
    <property type="entry name" value="Barstar-like"/>
    <property type="match status" value="1"/>
</dbReference>
<keyword evidence="4" id="KW-1185">Reference proteome</keyword>
<dbReference type="InterPro" id="IPR035905">
    <property type="entry name" value="Barstar-like_sf"/>
</dbReference>
<dbReference type="PATRIC" id="fig|1216932.3.peg.1014"/>
<evidence type="ECO:0000313" key="3">
    <source>
        <dbReference type="EMBL" id="CDM68191.1"/>
    </source>
</evidence>
<proteinExistence type="inferred from homology"/>
<dbReference type="Pfam" id="PF01337">
    <property type="entry name" value="Barstar"/>
    <property type="match status" value="1"/>
</dbReference>
<evidence type="ECO:0000259" key="2">
    <source>
        <dbReference type="Pfam" id="PF01337"/>
    </source>
</evidence>
<comment type="similarity">
    <text evidence="1">Belongs to the barstar family.</text>
</comment>
<dbReference type="InterPro" id="IPR000468">
    <property type="entry name" value="Barstar"/>
</dbReference>
<dbReference type="STRING" id="1216932.CM240_1027"/>
<dbReference type="EMBL" id="HG917868">
    <property type="protein sequence ID" value="CDM68191.1"/>
    <property type="molecule type" value="Genomic_DNA"/>
</dbReference>
<accession>W6RU95</accession>
<evidence type="ECO:0000313" key="4">
    <source>
        <dbReference type="Proteomes" id="UP000019426"/>
    </source>
</evidence>
<dbReference type="OrthoDB" id="7575400at2"/>
<dbReference type="AlphaFoldDB" id="W6RU95"/>
<organism evidence="3 4">
    <name type="scientific">Clostridium bornimense</name>
    <dbReference type="NCBI Taxonomy" id="1216932"/>
    <lineage>
        <taxon>Bacteria</taxon>
        <taxon>Bacillati</taxon>
        <taxon>Bacillota</taxon>
        <taxon>Clostridia</taxon>
        <taxon>Eubacteriales</taxon>
        <taxon>Clostridiaceae</taxon>
        <taxon>Clostridium</taxon>
    </lineage>
</organism>